<feature type="region of interest" description="Disordered" evidence="4">
    <location>
        <begin position="282"/>
        <end position="313"/>
    </location>
</feature>
<feature type="region of interest" description="Disordered" evidence="4">
    <location>
        <begin position="1"/>
        <end position="29"/>
    </location>
</feature>
<dbReference type="InterPro" id="IPR015813">
    <property type="entry name" value="Pyrv/PenolPyrv_kinase-like_dom"/>
</dbReference>
<evidence type="ECO:0000313" key="7">
    <source>
        <dbReference type="Proteomes" id="UP000614047"/>
    </source>
</evidence>
<dbReference type="GO" id="GO:0046872">
    <property type="term" value="F:metal ion binding"/>
    <property type="evidence" value="ECO:0007669"/>
    <property type="project" value="UniProtKB-KW"/>
</dbReference>
<dbReference type="EMBL" id="JADOUA010000001">
    <property type="protein sequence ID" value="MBG6092485.1"/>
    <property type="molecule type" value="Genomic_DNA"/>
</dbReference>
<dbReference type="SUPFAM" id="SSF51621">
    <property type="entry name" value="Phosphoenolpyruvate/pyruvate domain"/>
    <property type="match status" value="1"/>
</dbReference>
<keyword evidence="7" id="KW-1185">Reference proteome</keyword>
<evidence type="ECO:0000256" key="2">
    <source>
        <dbReference type="ARBA" id="ARBA00022723"/>
    </source>
</evidence>
<dbReference type="AlphaFoldDB" id="A0A931DM41"/>
<dbReference type="GO" id="GO:0016832">
    <property type="term" value="F:aldehyde-lyase activity"/>
    <property type="evidence" value="ECO:0007669"/>
    <property type="project" value="TreeGrafter"/>
</dbReference>
<protein>
    <submittedName>
        <fullName evidence="6">2-keto-3-deoxy-L-rhamnonate aldolase RhmA</fullName>
    </submittedName>
</protein>
<keyword evidence="2" id="KW-0479">Metal-binding</keyword>
<evidence type="ECO:0000256" key="4">
    <source>
        <dbReference type="SAM" id="MobiDB-lite"/>
    </source>
</evidence>
<feature type="domain" description="HpcH/HpaI aldolase/citrate lyase" evidence="5">
    <location>
        <begin position="48"/>
        <end position="249"/>
    </location>
</feature>
<dbReference type="InterPro" id="IPR040442">
    <property type="entry name" value="Pyrv_kinase-like_dom_sf"/>
</dbReference>
<name>A0A931DM41_9ACTN</name>
<sequence>MTSPGPASTGPASSGPASSGPASSGPASSVHRARAGLRAALREGRLLTGTFVKLPAPDVVEICALAGFDFVVVDLEHSTLAETDAIGLVRHADRCGLPALVRVPEVDAPLLCRLLENGAAGFQLSMLSTAEQAWDLVRATRFAPAGDRSVSLANRAAGFGLAVPGAPGQSALDALLSAERDQPPLLVGQIETAVDEPWECVIGDLDVAFVGVTDLAVSLGAEPGGERLRSAVAEVRDAAGRCGVAFGGWAPSRAAAPAQGLAGAGYLVTGSDLQILAAGLTAAAAPDDPAPDDPAPDDPAPHDPAPDDRGGRP</sequence>
<dbReference type="Proteomes" id="UP000614047">
    <property type="component" value="Unassembled WGS sequence"/>
</dbReference>
<comment type="caution">
    <text evidence="6">The sequence shown here is derived from an EMBL/GenBank/DDBJ whole genome shotgun (WGS) entry which is preliminary data.</text>
</comment>
<organism evidence="6 7">
    <name type="scientific">Actinomadura viridis</name>
    <dbReference type="NCBI Taxonomy" id="58110"/>
    <lineage>
        <taxon>Bacteria</taxon>
        <taxon>Bacillati</taxon>
        <taxon>Actinomycetota</taxon>
        <taxon>Actinomycetes</taxon>
        <taxon>Streptosporangiales</taxon>
        <taxon>Thermomonosporaceae</taxon>
        <taxon>Actinomadura</taxon>
    </lineage>
</organism>
<accession>A0A931DM41</accession>
<gene>
    <name evidence="6" type="ORF">IW256_006598</name>
</gene>
<dbReference type="PANTHER" id="PTHR30502">
    <property type="entry name" value="2-KETO-3-DEOXY-L-RHAMNONATE ALDOLASE"/>
    <property type="match status" value="1"/>
</dbReference>
<dbReference type="GO" id="GO:0005737">
    <property type="term" value="C:cytoplasm"/>
    <property type="evidence" value="ECO:0007669"/>
    <property type="project" value="TreeGrafter"/>
</dbReference>
<reference evidence="6" key="1">
    <citation type="submission" date="2020-11" db="EMBL/GenBank/DDBJ databases">
        <title>Sequencing the genomes of 1000 actinobacteria strains.</title>
        <authorList>
            <person name="Klenk H.-P."/>
        </authorList>
    </citation>
    <scope>NUCLEOTIDE SEQUENCE</scope>
    <source>
        <strain evidence="6">DSM 43175</strain>
    </source>
</reference>
<dbReference type="InterPro" id="IPR005000">
    <property type="entry name" value="Aldolase/citrate-lyase_domain"/>
</dbReference>
<evidence type="ECO:0000256" key="1">
    <source>
        <dbReference type="ARBA" id="ARBA00005568"/>
    </source>
</evidence>
<dbReference type="PANTHER" id="PTHR30502:SF0">
    <property type="entry name" value="PHOSPHOENOLPYRUVATE CARBOXYLASE FAMILY PROTEIN"/>
    <property type="match status" value="1"/>
</dbReference>
<dbReference type="InterPro" id="IPR050251">
    <property type="entry name" value="HpcH-HpaI_aldolase"/>
</dbReference>
<comment type="similarity">
    <text evidence="1">Belongs to the HpcH/HpaI aldolase family.</text>
</comment>
<dbReference type="Pfam" id="PF03328">
    <property type="entry name" value="HpcH_HpaI"/>
    <property type="match status" value="1"/>
</dbReference>
<evidence type="ECO:0000256" key="3">
    <source>
        <dbReference type="ARBA" id="ARBA00023239"/>
    </source>
</evidence>
<dbReference type="RefSeq" id="WP_197014663.1">
    <property type="nucleotide sequence ID" value="NZ_BAABES010000009.1"/>
</dbReference>
<feature type="compositionally biased region" description="Basic and acidic residues" evidence="4">
    <location>
        <begin position="299"/>
        <end position="313"/>
    </location>
</feature>
<evidence type="ECO:0000313" key="6">
    <source>
        <dbReference type="EMBL" id="MBG6092485.1"/>
    </source>
</evidence>
<keyword evidence="3" id="KW-0456">Lyase</keyword>
<proteinExistence type="inferred from homology"/>
<evidence type="ECO:0000259" key="5">
    <source>
        <dbReference type="Pfam" id="PF03328"/>
    </source>
</evidence>
<dbReference type="Gene3D" id="3.20.20.60">
    <property type="entry name" value="Phosphoenolpyruvate-binding domains"/>
    <property type="match status" value="1"/>
</dbReference>